<evidence type="ECO:0000313" key="2">
    <source>
        <dbReference type="EnsemblPlants" id="ONIVA11G20550.1"/>
    </source>
</evidence>
<evidence type="ECO:0000313" key="3">
    <source>
        <dbReference type="Proteomes" id="UP000006591"/>
    </source>
</evidence>
<evidence type="ECO:0000256" key="1">
    <source>
        <dbReference type="SAM" id="MobiDB-lite"/>
    </source>
</evidence>
<protein>
    <submittedName>
        <fullName evidence="2">Uncharacterized protein</fullName>
    </submittedName>
</protein>
<keyword evidence="3" id="KW-1185">Reference proteome</keyword>
<dbReference type="Proteomes" id="UP000006591">
    <property type="component" value="Chromosome 11"/>
</dbReference>
<proteinExistence type="predicted"/>
<dbReference type="Gramene" id="ONIVA11G20550.1">
    <property type="protein sequence ID" value="ONIVA11G20550.1"/>
    <property type="gene ID" value="ONIVA11G20550"/>
</dbReference>
<reference evidence="2" key="1">
    <citation type="submission" date="2015-04" db="UniProtKB">
        <authorList>
            <consortium name="EnsemblPlants"/>
        </authorList>
    </citation>
    <scope>IDENTIFICATION</scope>
    <source>
        <strain evidence="2">SL10</strain>
    </source>
</reference>
<sequence length="157" mass="17216">MRQRSGPARPFRATGTVPRAHYAAAEPSRSAVPRDRAPEGAHSRERSRRSDVWYRAVRNRGPSHAAILRDRAGAARPFCVTEPALAGPAIYRAAALWTCGIVPMPHARYAGPLRSRIFIPRNRDVHRSIVAPASPTRGLGIFVQISAMQAGMLYSII</sequence>
<reference evidence="2" key="2">
    <citation type="submission" date="2018-04" db="EMBL/GenBank/DDBJ databases">
        <title>OnivRS2 (Oryza nivara Reference Sequence Version 2).</title>
        <authorList>
            <person name="Zhang J."/>
            <person name="Kudrna D."/>
            <person name="Lee S."/>
            <person name="Talag J."/>
            <person name="Rajasekar S."/>
            <person name="Welchert J."/>
            <person name="Hsing Y.-I."/>
            <person name="Wing R.A."/>
        </authorList>
    </citation>
    <scope>NUCLEOTIDE SEQUENCE [LARGE SCALE GENOMIC DNA]</scope>
    <source>
        <strain evidence="2">SL10</strain>
    </source>
</reference>
<feature type="region of interest" description="Disordered" evidence="1">
    <location>
        <begin position="1"/>
        <end position="49"/>
    </location>
</feature>
<feature type="compositionally biased region" description="Basic and acidic residues" evidence="1">
    <location>
        <begin position="32"/>
        <end position="49"/>
    </location>
</feature>
<name>A0A0E0J4L1_ORYNI</name>
<accession>A0A0E0J4L1</accession>
<dbReference type="HOGENOM" id="CLU_1680729_0_0_1"/>
<dbReference type="AlphaFoldDB" id="A0A0E0J4L1"/>
<organism evidence="2">
    <name type="scientific">Oryza nivara</name>
    <name type="common">Indian wild rice</name>
    <name type="synonym">Oryza sativa f. spontanea</name>
    <dbReference type="NCBI Taxonomy" id="4536"/>
    <lineage>
        <taxon>Eukaryota</taxon>
        <taxon>Viridiplantae</taxon>
        <taxon>Streptophyta</taxon>
        <taxon>Embryophyta</taxon>
        <taxon>Tracheophyta</taxon>
        <taxon>Spermatophyta</taxon>
        <taxon>Magnoliopsida</taxon>
        <taxon>Liliopsida</taxon>
        <taxon>Poales</taxon>
        <taxon>Poaceae</taxon>
        <taxon>BOP clade</taxon>
        <taxon>Oryzoideae</taxon>
        <taxon>Oryzeae</taxon>
        <taxon>Oryzinae</taxon>
        <taxon>Oryza</taxon>
    </lineage>
</organism>
<dbReference type="EnsemblPlants" id="ONIVA11G20550.1">
    <property type="protein sequence ID" value="ONIVA11G20550.1"/>
    <property type="gene ID" value="ONIVA11G20550"/>
</dbReference>